<protein>
    <submittedName>
        <fullName evidence="2">Uncharacterized protein</fullName>
    </submittedName>
</protein>
<evidence type="ECO:0000313" key="3">
    <source>
        <dbReference type="Proteomes" id="UP001152799"/>
    </source>
</evidence>
<evidence type="ECO:0000313" key="2">
    <source>
        <dbReference type="EMBL" id="CAG9773605.1"/>
    </source>
</evidence>
<dbReference type="Proteomes" id="UP001152799">
    <property type="component" value="Chromosome 9"/>
</dbReference>
<dbReference type="OrthoDB" id="6781027at2759"/>
<evidence type="ECO:0000256" key="1">
    <source>
        <dbReference type="SAM" id="MobiDB-lite"/>
    </source>
</evidence>
<keyword evidence="3" id="KW-1185">Reference proteome</keyword>
<feature type="region of interest" description="Disordered" evidence="1">
    <location>
        <begin position="1"/>
        <end position="39"/>
    </location>
</feature>
<organism evidence="2 3">
    <name type="scientific">Ceutorhynchus assimilis</name>
    <name type="common">cabbage seed weevil</name>
    <dbReference type="NCBI Taxonomy" id="467358"/>
    <lineage>
        <taxon>Eukaryota</taxon>
        <taxon>Metazoa</taxon>
        <taxon>Ecdysozoa</taxon>
        <taxon>Arthropoda</taxon>
        <taxon>Hexapoda</taxon>
        <taxon>Insecta</taxon>
        <taxon>Pterygota</taxon>
        <taxon>Neoptera</taxon>
        <taxon>Endopterygota</taxon>
        <taxon>Coleoptera</taxon>
        <taxon>Polyphaga</taxon>
        <taxon>Cucujiformia</taxon>
        <taxon>Curculionidae</taxon>
        <taxon>Ceutorhynchinae</taxon>
        <taxon>Ceutorhynchus</taxon>
    </lineage>
</organism>
<gene>
    <name evidence="2" type="ORF">CEUTPL_LOCUS13994</name>
</gene>
<name>A0A9N9QSB1_9CUCU</name>
<proteinExistence type="predicted"/>
<reference evidence="2" key="1">
    <citation type="submission" date="2022-01" db="EMBL/GenBank/DDBJ databases">
        <authorList>
            <person name="King R."/>
        </authorList>
    </citation>
    <scope>NUCLEOTIDE SEQUENCE</scope>
</reference>
<accession>A0A9N9QSB1</accession>
<sequence length="418" mass="49070">MVEKAMAMSSDIPGTSGLEKREDTNSELQNSCDKFSDNDHLKHNIDDIEEFEDSDDSVNDFDQQEVPLPEITEAETNNTNITIVEKYKGRPKKGRKIKHEGQDRAKRKKLTNSNKQYYSAKGKLVHPKEFVEYICPCSMECHQKVSIEERRQFFDHYWNLGDYNVQTTYLSTCVREEKKKRAHTAARNPEKRQFSRQYFINKHLVCRNMFVKTLQISTKRINTSLCKIRKLSTLDFRCVAGGHNKISDEQKNSVISHINKFPRYKSHYCRMKKDKQEYLTEGTTLTVMYKFYKDENNLILWSDSCGGQNRNIKMVLLLKCAVEVSTHLKSIELRFLVSGHSFLPNHSDFGDVECVLKRQTKMYSPEDYIQVMKSCRRKHPIEVVSMEKKNFVSTKMLEKEIINRKKKLRRGEDQLVEN</sequence>
<dbReference type="PANTHER" id="PTHR10773:SF19">
    <property type="match status" value="1"/>
</dbReference>
<dbReference type="AlphaFoldDB" id="A0A9N9QSB1"/>
<dbReference type="EMBL" id="OU892285">
    <property type="protein sequence ID" value="CAG9773605.1"/>
    <property type="molecule type" value="Genomic_DNA"/>
</dbReference>
<feature type="region of interest" description="Disordered" evidence="1">
    <location>
        <begin position="90"/>
        <end position="113"/>
    </location>
</feature>
<dbReference type="PANTHER" id="PTHR10773">
    <property type="entry name" value="DNA-DIRECTED RNA POLYMERASES I, II, AND III SUBUNIT RPABC2"/>
    <property type="match status" value="1"/>
</dbReference>